<dbReference type="GO" id="GO:0003677">
    <property type="term" value="F:DNA binding"/>
    <property type="evidence" value="ECO:0007669"/>
    <property type="project" value="UniProtKB-KW"/>
</dbReference>
<keyword evidence="5" id="KW-0235">DNA replication</keyword>
<dbReference type="InterPro" id="IPR043502">
    <property type="entry name" value="DNA/RNA_pol_sf"/>
</dbReference>
<dbReference type="EC" id="2.7.7.7" evidence="2"/>
<gene>
    <name evidence="10" type="ORF">S01H4_57780</name>
</gene>
<evidence type="ECO:0000313" key="10">
    <source>
        <dbReference type="EMBL" id="GAH09870.1"/>
    </source>
</evidence>
<feature type="domain" description="DNA-directed DNA polymerase family B mitochondria/virus" evidence="9">
    <location>
        <begin position="45"/>
        <end position="219"/>
    </location>
</feature>
<evidence type="ECO:0000259" key="9">
    <source>
        <dbReference type="Pfam" id="PF03175"/>
    </source>
</evidence>
<name>X1DNN8_9ZZZZ</name>
<dbReference type="EMBL" id="BART01033671">
    <property type="protein sequence ID" value="GAH09870.1"/>
    <property type="molecule type" value="Genomic_DNA"/>
</dbReference>
<comment type="caution">
    <text evidence="10">The sequence shown here is derived from an EMBL/GenBank/DDBJ whole genome shotgun (WGS) entry which is preliminary data.</text>
</comment>
<evidence type="ECO:0000256" key="7">
    <source>
        <dbReference type="ARBA" id="ARBA00023125"/>
    </source>
</evidence>
<dbReference type="InterPro" id="IPR004868">
    <property type="entry name" value="DNA-dir_DNA_pol_B_mt/vir"/>
</dbReference>
<organism evidence="10">
    <name type="scientific">marine sediment metagenome</name>
    <dbReference type="NCBI Taxonomy" id="412755"/>
    <lineage>
        <taxon>unclassified sequences</taxon>
        <taxon>metagenomes</taxon>
        <taxon>ecological metagenomes</taxon>
    </lineage>
</organism>
<evidence type="ECO:0000256" key="6">
    <source>
        <dbReference type="ARBA" id="ARBA00022932"/>
    </source>
</evidence>
<evidence type="ECO:0000256" key="5">
    <source>
        <dbReference type="ARBA" id="ARBA00022705"/>
    </source>
</evidence>
<keyword evidence="7" id="KW-0238">DNA-binding</keyword>
<dbReference type="GO" id="GO:0000166">
    <property type="term" value="F:nucleotide binding"/>
    <property type="evidence" value="ECO:0007669"/>
    <property type="project" value="InterPro"/>
</dbReference>
<evidence type="ECO:0000256" key="3">
    <source>
        <dbReference type="ARBA" id="ARBA00022679"/>
    </source>
</evidence>
<accession>X1DNN8</accession>
<evidence type="ECO:0000256" key="1">
    <source>
        <dbReference type="ARBA" id="ARBA00005755"/>
    </source>
</evidence>
<dbReference type="GO" id="GO:0003887">
    <property type="term" value="F:DNA-directed DNA polymerase activity"/>
    <property type="evidence" value="ECO:0007669"/>
    <property type="project" value="UniProtKB-KW"/>
</dbReference>
<dbReference type="InterPro" id="IPR023211">
    <property type="entry name" value="DNA_pol_palm_dom_sf"/>
</dbReference>
<dbReference type="SUPFAM" id="SSF56672">
    <property type="entry name" value="DNA/RNA polymerases"/>
    <property type="match status" value="1"/>
</dbReference>
<comment type="catalytic activity">
    <reaction evidence="8">
        <text>DNA(n) + a 2'-deoxyribonucleoside 5'-triphosphate = DNA(n+1) + diphosphate</text>
        <dbReference type="Rhea" id="RHEA:22508"/>
        <dbReference type="Rhea" id="RHEA-COMP:17339"/>
        <dbReference type="Rhea" id="RHEA-COMP:17340"/>
        <dbReference type="ChEBI" id="CHEBI:33019"/>
        <dbReference type="ChEBI" id="CHEBI:61560"/>
        <dbReference type="ChEBI" id="CHEBI:173112"/>
        <dbReference type="EC" id="2.7.7.7"/>
    </reaction>
</comment>
<comment type="similarity">
    <text evidence="1">Belongs to the DNA polymerase type-B family.</text>
</comment>
<feature type="non-terminal residue" evidence="10">
    <location>
        <position position="226"/>
    </location>
</feature>
<keyword evidence="6" id="KW-0239">DNA-directed DNA polymerase</keyword>
<reference evidence="10" key="1">
    <citation type="journal article" date="2014" name="Front. Microbiol.">
        <title>High frequency of phylogenetically diverse reductive dehalogenase-homologous genes in deep subseafloor sedimentary metagenomes.</title>
        <authorList>
            <person name="Kawai M."/>
            <person name="Futagami T."/>
            <person name="Toyoda A."/>
            <person name="Takaki Y."/>
            <person name="Nishi S."/>
            <person name="Hori S."/>
            <person name="Arai W."/>
            <person name="Tsubouchi T."/>
            <person name="Morono Y."/>
            <person name="Uchiyama I."/>
            <person name="Ito T."/>
            <person name="Fujiyama A."/>
            <person name="Inagaki F."/>
            <person name="Takami H."/>
        </authorList>
    </citation>
    <scope>NUCLEOTIDE SEQUENCE</scope>
    <source>
        <strain evidence="10">Expedition CK06-06</strain>
    </source>
</reference>
<dbReference type="Pfam" id="PF03175">
    <property type="entry name" value="DNA_pol_B_2"/>
    <property type="match status" value="1"/>
</dbReference>
<dbReference type="GO" id="GO:0006260">
    <property type="term" value="P:DNA replication"/>
    <property type="evidence" value="ECO:0007669"/>
    <property type="project" value="UniProtKB-KW"/>
</dbReference>
<keyword evidence="3" id="KW-0808">Transferase</keyword>
<evidence type="ECO:0000256" key="2">
    <source>
        <dbReference type="ARBA" id="ARBA00012417"/>
    </source>
</evidence>
<proteinExistence type="inferred from homology"/>
<dbReference type="AlphaFoldDB" id="X1DNN8"/>
<keyword evidence="4" id="KW-0548">Nucleotidyltransferase</keyword>
<feature type="non-terminal residue" evidence="10">
    <location>
        <position position="1"/>
    </location>
</feature>
<sequence length="226" mass="26544">PRIAVDYKTCSKKELSIACRNHTLIELENFKLFIRFLEGNKVARLCYTRGSTAMAAFLLSHYTTKIYIHNNKQAIDLERKSYKGGRVECFYLGDLHNENYYLLDVNSLYPFVMRNNLYPVKYRRISHRIRPQTLATLLQRKAAVAKVLIETDLPVYAIRRGRCIFPVGRFWTTLCTPELKYAFAHNHIKQVDTAVIYEQENIFRSYVDKFYSLRLDFKSAGVAEYE</sequence>
<evidence type="ECO:0000256" key="4">
    <source>
        <dbReference type="ARBA" id="ARBA00022695"/>
    </source>
</evidence>
<dbReference type="Gene3D" id="3.90.1600.10">
    <property type="entry name" value="Palm domain of DNA polymerase"/>
    <property type="match status" value="1"/>
</dbReference>
<evidence type="ECO:0000256" key="8">
    <source>
        <dbReference type="ARBA" id="ARBA00049244"/>
    </source>
</evidence>
<protein>
    <recommendedName>
        <fullName evidence="2">DNA-directed DNA polymerase</fullName>
        <ecNumber evidence="2">2.7.7.7</ecNumber>
    </recommendedName>
</protein>